<reference evidence="1" key="1">
    <citation type="submission" date="2023-07" db="EMBL/GenBank/DDBJ databases">
        <authorList>
            <consortium name="CYATHOMIX"/>
        </authorList>
    </citation>
    <scope>NUCLEOTIDE SEQUENCE</scope>
    <source>
        <strain evidence="1">N/A</strain>
    </source>
</reference>
<dbReference type="Proteomes" id="UP001176961">
    <property type="component" value="Unassembled WGS sequence"/>
</dbReference>
<organism evidence="1 2">
    <name type="scientific">Cylicocyclus nassatus</name>
    <name type="common">Nematode worm</name>
    <dbReference type="NCBI Taxonomy" id="53992"/>
    <lineage>
        <taxon>Eukaryota</taxon>
        <taxon>Metazoa</taxon>
        <taxon>Ecdysozoa</taxon>
        <taxon>Nematoda</taxon>
        <taxon>Chromadorea</taxon>
        <taxon>Rhabditida</taxon>
        <taxon>Rhabditina</taxon>
        <taxon>Rhabditomorpha</taxon>
        <taxon>Strongyloidea</taxon>
        <taxon>Strongylidae</taxon>
        <taxon>Cylicocyclus</taxon>
    </lineage>
</organism>
<accession>A0AA36GKD1</accession>
<gene>
    <name evidence="1" type="ORF">CYNAS_LOCUS3788</name>
</gene>
<keyword evidence="2" id="KW-1185">Reference proteome</keyword>
<evidence type="ECO:0000313" key="2">
    <source>
        <dbReference type="Proteomes" id="UP001176961"/>
    </source>
</evidence>
<comment type="caution">
    <text evidence="1">The sequence shown here is derived from an EMBL/GenBank/DDBJ whole genome shotgun (WGS) entry which is preliminary data.</text>
</comment>
<proteinExistence type="predicted"/>
<dbReference type="EMBL" id="CATQJL010000001">
    <property type="protein sequence ID" value="CAJ0591805.1"/>
    <property type="molecule type" value="Genomic_DNA"/>
</dbReference>
<sequence>MIAVSKIVFAVGQVILTHSSVFRSQEEVAFGNPLYYFYAPNQQMCLKACYEESNCTYAVHQQKEVYMY</sequence>
<evidence type="ECO:0000313" key="1">
    <source>
        <dbReference type="EMBL" id="CAJ0591805.1"/>
    </source>
</evidence>
<name>A0AA36GKD1_CYLNA</name>
<dbReference type="AlphaFoldDB" id="A0AA36GKD1"/>
<protein>
    <submittedName>
        <fullName evidence="1">Uncharacterized protein</fullName>
    </submittedName>
</protein>